<comment type="caution">
    <text evidence="1">The sequence shown here is derived from an EMBL/GenBank/DDBJ whole genome shotgun (WGS) entry which is preliminary data.</text>
</comment>
<proteinExistence type="predicted"/>
<dbReference type="InterPro" id="IPR025031">
    <property type="entry name" value="DUF3919"/>
</dbReference>
<evidence type="ECO:0000313" key="2">
    <source>
        <dbReference type="Proteomes" id="UP001207626"/>
    </source>
</evidence>
<evidence type="ECO:0000313" key="1">
    <source>
        <dbReference type="EMBL" id="MCY9518192.1"/>
    </source>
</evidence>
<dbReference type="Pfam" id="PF13057">
    <property type="entry name" value="DUF3919"/>
    <property type="match status" value="1"/>
</dbReference>
<organism evidence="1 2">
    <name type="scientific">Paenibacillus apiarius</name>
    <dbReference type="NCBI Taxonomy" id="46240"/>
    <lineage>
        <taxon>Bacteria</taxon>
        <taxon>Bacillati</taxon>
        <taxon>Bacillota</taxon>
        <taxon>Bacilli</taxon>
        <taxon>Bacillales</taxon>
        <taxon>Paenibacillaceae</taxon>
        <taxon>Paenibacillus</taxon>
    </lineage>
</organism>
<accession>A0ABT4DLF6</accession>
<keyword evidence="2" id="KW-1185">Reference proteome</keyword>
<dbReference type="RefSeq" id="WP_087432680.1">
    <property type="nucleotide sequence ID" value="NZ_JAMDLV010000009.1"/>
</dbReference>
<sequence length="269" mass="30434">MKKVTLAIFLCLVSLLLVFGIGRSLTERLYGKVIVIEDRNEVLKKVSDSLPVEVTIRHRQWGAIQVTDEVRLHSIISYTDLIKKENDPVMMKQESRSLFSGTIRYLNGAEQVFALGDTLSVDRFNYGSERVKPLLSAFRTHLVSLFYQADYFADFIENAQSVVAKSNGSATELHENEKGLLARKVRQSSEIRGASDIKRLLMLKRQPLGYITVYKNGKKTKNDRDSLVHLIVFGDSYIVQYMGDDNGNSIYMKGSLTELLQTKAKAESE</sequence>
<dbReference type="Proteomes" id="UP001207626">
    <property type="component" value="Unassembled WGS sequence"/>
</dbReference>
<name>A0ABT4DLF6_9BACL</name>
<gene>
    <name evidence="1" type="ORF">M5X09_00735</name>
</gene>
<reference evidence="1 2" key="1">
    <citation type="submission" date="2022-05" db="EMBL/GenBank/DDBJ databases">
        <title>Genome Sequencing of Bee-Associated Microbes.</title>
        <authorList>
            <person name="Dunlap C."/>
        </authorList>
    </citation>
    <scope>NUCLEOTIDE SEQUENCE [LARGE SCALE GENOMIC DNA]</scope>
    <source>
        <strain evidence="1 2">NRRL NRS-1438</strain>
    </source>
</reference>
<dbReference type="EMBL" id="JAMDLW010000001">
    <property type="protein sequence ID" value="MCY9518192.1"/>
    <property type="molecule type" value="Genomic_DNA"/>
</dbReference>
<protein>
    <submittedName>
        <fullName evidence="1">DUF3919 family protein</fullName>
    </submittedName>
</protein>